<dbReference type="InterPro" id="IPR000408">
    <property type="entry name" value="Reg_chr_condens"/>
</dbReference>
<dbReference type="InterPro" id="IPR009091">
    <property type="entry name" value="RCC1/BLIP-II"/>
</dbReference>
<dbReference type="SMART" id="SM01337">
    <property type="entry name" value="APC10"/>
    <property type="match status" value="1"/>
</dbReference>
<feature type="region of interest" description="Disordered" evidence="12">
    <location>
        <begin position="3231"/>
        <end position="3252"/>
    </location>
</feature>
<dbReference type="Pfam" id="PF11515">
    <property type="entry name" value="Cul7"/>
    <property type="match status" value="1"/>
</dbReference>
<feature type="repeat" description="RCC1" evidence="11">
    <location>
        <begin position="3993"/>
        <end position="4044"/>
    </location>
</feature>
<dbReference type="GO" id="GO:0061630">
    <property type="term" value="F:ubiquitin protein ligase activity"/>
    <property type="evidence" value="ECO:0007669"/>
    <property type="project" value="UniProtKB-EC"/>
</dbReference>
<dbReference type="SUPFAM" id="SSF49854">
    <property type="entry name" value="Spermadhesin, CUB domain"/>
    <property type="match status" value="1"/>
</dbReference>
<dbReference type="Pfam" id="PF00415">
    <property type="entry name" value="RCC1"/>
    <property type="match status" value="6"/>
</dbReference>
<dbReference type="CDD" id="cd00078">
    <property type="entry name" value="HECTc"/>
    <property type="match status" value="1"/>
</dbReference>
<dbReference type="SMART" id="SM00119">
    <property type="entry name" value="HECTc"/>
    <property type="match status" value="1"/>
</dbReference>
<keyword evidence="17" id="KW-1185">Reference proteome</keyword>
<dbReference type="InterPro" id="IPR014722">
    <property type="entry name" value="Rib_uL2_dom2"/>
</dbReference>
<evidence type="ECO:0000259" key="15">
    <source>
        <dbReference type="PROSITE" id="PS51416"/>
    </source>
</evidence>
<dbReference type="InterPro" id="IPR037252">
    <property type="entry name" value="Mib_Herc2_sf"/>
</dbReference>
<evidence type="ECO:0000256" key="4">
    <source>
        <dbReference type="ARBA" id="ARBA00012485"/>
    </source>
</evidence>
<feature type="active site" description="Glycyl thioester intermediate" evidence="10">
    <location>
        <position position="4463"/>
    </location>
</feature>
<feature type="repeat" description="RCC1" evidence="11">
    <location>
        <begin position="2883"/>
        <end position="2934"/>
    </location>
</feature>
<dbReference type="PANTHER" id="PTHR22872:SF2">
    <property type="entry name" value="INHIBITOR OF BRUTON TYROSINE KINASE"/>
    <property type="match status" value="1"/>
</dbReference>
<feature type="repeat" description="RCC1" evidence="11">
    <location>
        <begin position="543"/>
        <end position="594"/>
    </location>
</feature>
<dbReference type="InterPro" id="IPR010606">
    <property type="entry name" value="Mib_Herc2"/>
</dbReference>
<feature type="domain" description="MIB/HERC2" evidence="15">
    <location>
        <begin position="1800"/>
        <end position="1873"/>
    </location>
</feature>
<evidence type="ECO:0000256" key="5">
    <source>
        <dbReference type="ARBA" id="ARBA00022490"/>
    </source>
</evidence>
<dbReference type="Gene3D" id="3.10.120.10">
    <property type="entry name" value="Cytochrome b5-like heme/steroid binding domain"/>
    <property type="match status" value="1"/>
</dbReference>
<dbReference type="GO" id="GO:0016567">
    <property type="term" value="P:protein ubiquitination"/>
    <property type="evidence" value="ECO:0007669"/>
    <property type="project" value="UniProtKB-UniPathway"/>
</dbReference>
<dbReference type="Gene3D" id="2.130.10.30">
    <property type="entry name" value="Regulator of chromosome condensation 1/beta-lactamase-inhibitor protein II"/>
    <property type="match status" value="4"/>
</dbReference>
<proteinExistence type="predicted"/>
<feature type="region of interest" description="Disordered" evidence="12">
    <location>
        <begin position="2338"/>
        <end position="2374"/>
    </location>
</feature>
<dbReference type="InterPro" id="IPR037976">
    <property type="entry name" value="HERC2_APC10"/>
</dbReference>
<feature type="repeat" description="RCC1" evidence="11">
    <location>
        <begin position="3707"/>
        <end position="3758"/>
    </location>
</feature>
<dbReference type="InterPro" id="IPR051625">
    <property type="entry name" value="Signaling_Regulatory_Domain"/>
</dbReference>
<protein>
    <recommendedName>
        <fullName evidence="4">HECT-type E3 ubiquitin transferase</fullName>
        <ecNumber evidence="4">2.3.2.26</ecNumber>
    </recommendedName>
</protein>
<feature type="domain" description="HECT" evidence="13">
    <location>
        <begin position="4168"/>
        <end position="4495"/>
    </location>
</feature>
<feature type="repeat" description="RCC1" evidence="11">
    <location>
        <begin position="3889"/>
        <end position="3940"/>
    </location>
</feature>
<dbReference type="GO" id="GO:0005737">
    <property type="term" value="C:cytoplasm"/>
    <property type="evidence" value="ECO:0007669"/>
    <property type="project" value="UniProtKB-SubCell"/>
</dbReference>
<dbReference type="EC" id="2.3.2.26" evidence="4"/>
<keyword evidence="5" id="KW-0963">Cytoplasm</keyword>
<comment type="pathway">
    <text evidence="3">Protein modification; protein ubiquitination.</text>
</comment>
<feature type="domain" description="DOC" evidence="14">
    <location>
        <begin position="2528"/>
        <end position="2705"/>
    </location>
</feature>
<comment type="catalytic activity">
    <reaction evidence="1">
        <text>S-ubiquitinyl-[E2 ubiquitin-conjugating enzyme]-L-cysteine + [acceptor protein]-L-lysine = [E2 ubiquitin-conjugating enzyme]-L-cysteine + N(6)-ubiquitinyl-[acceptor protein]-L-lysine.</text>
        <dbReference type="EC" id="2.3.2.26"/>
    </reaction>
</comment>
<dbReference type="Pfam" id="PF06701">
    <property type="entry name" value="MIB_HERC2"/>
    <property type="match status" value="1"/>
</dbReference>
<dbReference type="PROSITE" id="PS50012">
    <property type="entry name" value="RCC1_3"/>
    <property type="match status" value="18"/>
</dbReference>
<dbReference type="InterPro" id="IPR009060">
    <property type="entry name" value="UBA-like_sf"/>
</dbReference>
<dbReference type="InterPro" id="IPR035983">
    <property type="entry name" value="Hect_E3_ubiquitin_ligase"/>
</dbReference>
<feature type="compositionally biased region" description="Low complexity" evidence="12">
    <location>
        <begin position="2362"/>
        <end position="2374"/>
    </location>
</feature>
<keyword evidence="7" id="KW-0808">Transferase</keyword>
<feature type="repeat" description="RCC1" evidence="11">
    <location>
        <begin position="2831"/>
        <end position="2882"/>
    </location>
</feature>
<dbReference type="CDD" id="cd14402">
    <property type="entry name" value="UBA_HERC2"/>
    <property type="match status" value="1"/>
</dbReference>
<evidence type="ECO:0000259" key="14">
    <source>
        <dbReference type="PROSITE" id="PS51284"/>
    </source>
</evidence>
<dbReference type="Gene3D" id="2.30.30.30">
    <property type="match status" value="1"/>
</dbReference>
<dbReference type="PANTHER" id="PTHR22872">
    <property type="entry name" value="BTK-BINDING PROTEIN-RELATED"/>
    <property type="match status" value="1"/>
</dbReference>
<dbReference type="SUPFAM" id="SSF49785">
    <property type="entry name" value="Galactose-binding domain-like"/>
    <property type="match status" value="1"/>
</dbReference>
<dbReference type="SUPFAM" id="SSF55856">
    <property type="entry name" value="Cytochrome b5-like heme/steroid binding domain"/>
    <property type="match status" value="1"/>
</dbReference>
<dbReference type="SUPFAM" id="SSF46934">
    <property type="entry name" value="UBA-like"/>
    <property type="match status" value="1"/>
</dbReference>
<dbReference type="SUPFAM" id="SSF50985">
    <property type="entry name" value="RCC1/BLIP-II"/>
    <property type="match status" value="3"/>
</dbReference>
<dbReference type="InterPro" id="IPR000569">
    <property type="entry name" value="HECT_dom"/>
</dbReference>
<dbReference type="PRINTS" id="PR00633">
    <property type="entry name" value="RCCNDNSATION"/>
</dbReference>
<dbReference type="Proteomes" id="UP000053105">
    <property type="component" value="Unassembled WGS sequence"/>
</dbReference>
<evidence type="ECO:0000313" key="16">
    <source>
        <dbReference type="EMBL" id="KOX67692.1"/>
    </source>
</evidence>
<dbReference type="SUPFAM" id="SSF159034">
    <property type="entry name" value="Mib/herc2 domain-like"/>
    <property type="match status" value="1"/>
</dbReference>
<evidence type="ECO:0000259" key="13">
    <source>
        <dbReference type="PROSITE" id="PS50237"/>
    </source>
</evidence>
<dbReference type="Gene3D" id="2.30.30.40">
    <property type="entry name" value="SH3 Domains"/>
    <property type="match status" value="1"/>
</dbReference>
<dbReference type="FunFam" id="2.130.10.30:FF:000004">
    <property type="entry name" value="E3 ubiquitin-protein ligase HERC2 isoform X2"/>
    <property type="match status" value="1"/>
</dbReference>
<dbReference type="InterPro" id="IPR008979">
    <property type="entry name" value="Galactose-bd-like_sf"/>
</dbReference>
<dbReference type="InterPro" id="IPR004939">
    <property type="entry name" value="APC_su10/DOC_dom"/>
</dbReference>
<dbReference type="FunFam" id="2.30.30.40:FF:000074">
    <property type="entry name" value="E3 ubiquitin-protein ligase HERC2 isoform X1"/>
    <property type="match status" value="1"/>
</dbReference>
<dbReference type="Pfam" id="PF00632">
    <property type="entry name" value="HECT"/>
    <property type="match status" value="1"/>
</dbReference>
<evidence type="ECO:0000256" key="10">
    <source>
        <dbReference type="PROSITE-ProRule" id="PRU00104"/>
    </source>
</evidence>
<dbReference type="InterPro" id="IPR035914">
    <property type="entry name" value="Sperma_CUB_dom_sf"/>
</dbReference>
<evidence type="ECO:0000256" key="8">
    <source>
        <dbReference type="ARBA" id="ARBA00022737"/>
    </source>
</evidence>
<keyword evidence="8" id="KW-0677">Repeat</keyword>
<keyword evidence="9 10" id="KW-0833">Ubl conjugation pathway</keyword>
<feature type="repeat" description="RCC1" evidence="11">
    <location>
        <begin position="2989"/>
        <end position="3040"/>
    </location>
</feature>
<feature type="repeat" description="RCC1" evidence="11">
    <location>
        <begin position="3783"/>
        <end position="3834"/>
    </location>
</feature>
<evidence type="ECO:0000256" key="11">
    <source>
        <dbReference type="PROSITE-ProRule" id="PRU00235"/>
    </source>
</evidence>
<dbReference type="FunFam" id="3.30.2160.10:FF:000010">
    <property type="entry name" value="E3 ubiquitin-protein ligase HERC2 isoform X2"/>
    <property type="match status" value="1"/>
</dbReference>
<dbReference type="PROSITE" id="PS00626">
    <property type="entry name" value="RCC1_2"/>
    <property type="match status" value="2"/>
</dbReference>
<evidence type="ECO:0000256" key="1">
    <source>
        <dbReference type="ARBA" id="ARBA00000885"/>
    </source>
</evidence>
<feature type="repeat" description="RCC1" evidence="11">
    <location>
        <begin position="2725"/>
        <end position="2776"/>
    </location>
</feature>
<evidence type="ECO:0000256" key="12">
    <source>
        <dbReference type="SAM" id="MobiDB-lite"/>
    </source>
</evidence>
<feature type="compositionally biased region" description="Gly residues" evidence="12">
    <location>
        <begin position="3231"/>
        <end position="3243"/>
    </location>
</feature>
<dbReference type="Gene3D" id="2.60.120.260">
    <property type="entry name" value="Galactose-binding domain-like"/>
    <property type="match status" value="1"/>
</dbReference>
<feature type="repeat" description="RCC1" evidence="11">
    <location>
        <begin position="701"/>
        <end position="752"/>
    </location>
</feature>
<evidence type="ECO:0000256" key="7">
    <source>
        <dbReference type="ARBA" id="ARBA00022679"/>
    </source>
</evidence>
<keyword evidence="6" id="KW-0597">Phosphoprotein</keyword>
<dbReference type="GO" id="GO:0009966">
    <property type="term" value="P:regulation of signal transduction"/>
    <property type="evidence" value="ECO:0007669"/>
    <property type="project" value="UniProtKB-ARBA"/>
</dbReference>
<dbReference type="Pfam" id="PF25390">
    <property type="entry name" value="WD40_RLD"/>
    <property type="match status" value="2"/>
</dbReference>
<feature type="non-terminal residue" evidence="16">
    <location>
        <position position="1"/>
    </location>
</feature>
<feature type="repeat" description="RCC1" evidence="11">
    <location>
        <begin position="3835"/>
        <end position="3886"/>
    </location>
</feature>
<feature type="compositionally biased region" description="Basic and acidic residues" evidence="12">
    <location>
        <begin position="1362"/>
        <end position="1371"/>
    </location>
</feature>
<dbReference type="PROSITE" id="PS51416">
    <property type="entry name" value="MIB_HERC2"/>
    <property type="match status" value="1"/>
</dbReference>
<dbReference type="STRING" id="166423.A0A0N0BBK0"/>
<feature type="compositionally biased region" description="Polar residues" evidence="12">
    <location>
        <begin position="1341"/>
        <end position="1351"/>
    </location>
</feature>
<dbReference type="EMBL" id="KQ435989">
    <property type="protein sequence ID" value="KOX67692.1"/>
    <property type="molecule type" value="Genomic_DNA"/>
</dbReference>
<feature type="compositionally biased region" description="Polar residues" evidence="12">
    <location>
        <begin position="1523"/>
        <end position="1546"/>
    </location>
</feature>
<evidence type="ECO:0000256" key="6">
    <source>
        <dbReference type="ARBA" id="ARBA00022553"/>
    </source>
</evidence>
<dbReference type="UniPathway" id="UPA00143"/>
<feature type="repeat" description="RCC1" evidence="11">
    <location>
        <begin position="2937"/>
        <end position="2988"/>
    </location>
</feature>
<accession>A0A0N0BBK0</accession>
<dbReference type="FunFam" id="2.130.10.30:FF:000006">
    <property type="entry name" value="E3 ubiquitin-protein ligase HERC2 isoform X1"/>
    <property type="match status" value="2"/>
</dbReference>
<dbReference type="InterPro" id="IPR006624">
    <property type="entry name" value="Beta-propeller_rpt_TECPR"/>
</dbReference>
<dbReference type="Gene3D" id="3.30.2160.10">
    <property type="entry name" value="Hect, E3 ligase catalytic domain"/>
    <property type="match status" value="1"/>
</dbReference>
<dbReference type="FunFam" id="3.30.2410.10:FF:000006">
    <property type="entry name" value="probable E3 ubiquitin-protein ligase HERC1 isoform X2"/>
    <property type="match status" value="1"/>
</dbReference>
<name>A0A0N0BBK0_9HYME</name>
<feature type="repeat" description="RCC1" evidence="11">
    <location>
        <begin position="597"/>
        <end position="648"/>
    </location>
</feature>
<comment type="subcellular location">
    <subcellularLocation>
        <location evidence="2">Cytoplasm</location>
    </subcellularLocation>
</comment>
<organism evidence="16 17">
    <name type="scientific">Melipona quadrifasciata</name>
    <dbReference type="NCBI Taxonomy" id="166423"/>
    <lineage>
        <taxon>Eukaryota</taxon>
        <taxon>Metazoa</taxon>
        <taxon>Ecdysozoa</taxon>
        <taxon>Arthropoda</taxon>
        <taxon>Hexapoda</taxon>
        <taxon>Insecta</taxon>
        <taxon>Pterygota</taxon>
        <taxon>Neoptera</taxon>
        <taxon>Endopterygota</taxon>
        <taxon>Hymenoptera</taxon>
        <taxon>Apocrita</taxon>
        <taxon>Aculeata</taxon>
        <taxon>Apoidea</taxon>
        <taxon>Anthophila</taxon>
        <taxon>Apidae</taxon>
        <taxon>Melipona</taxon>
    </lineage>
</organism>
<dbReference type="PROSITE" id="PS51284">
    <property type="entry name" value="DOC"/>
    <property type="match status" value="1"/>
</dbReference>
<feature type="repeat" description="RCC1" evidence="11">
    <location>
        <begin position="3041"/>
        <end position="3092"/>
    </location>
</feature>
<evidence type="ECO:0000313" key="17">
    <source>
        <dbReference type="Proteomes" id="UP000053105"/>
    </source>
</evidence>
<feature type="compositionally biased region" description="Acidic residues" evidence="12">
    <location>
        <begin position="2351"/>
        <end position="2361"/>
    </location>
</feature>
<dbReference type="SUPFAM" id="SSF63748">
    <property type="entry name" value="Tudor/PWWP/MBT"/>
    <property type="match status" value="1"/>
</dbReference>
<dbReference type="CDD" id="cd08664">
    <property type="entry name" value="APC10-HERC2"/>
    <property type="match status" value="1"/>
</dbReference>
<dbReference type="Gene3D" id="3.90.1750.10">
    <property type="entry name" value="Hect, E3 ligase catalytic domains"/>
    <property type="match status" value="1"/>
</dbReference>
<feature type="region of interest" description="Disordered" evidence="12">
    <location>
        <begin position="2175"/>
        <end position="2196"/>
    </location>
</feature>
<dbReference type="InterPro" id="IPR021097">
    <property type="entry name" value="CPH_domain"/>
</dbReference>
<dbReference type="InterPro" id="IPR036400">
    <property type="entry name" value="Cyt_B5-like_heme/steroid_sf"/>
</dbReference>
<feature type="repeat" description="RCC1" evidence="11">
    <location>
        <begin position="649"/>
        <end position="700"/>
    </location>
</feature>
<dbReference type="InterPro" id="IPR058923">
    <property type="entry name" value="RCC1-like_dom"/>
</dbReference>
<dbReference type="Gene3D" id="3.30.2410.10">
    <property type="entry name" value="Hect, E3 ligase catalytic domain"/>
    <property type="match status" value="1"/>
</dbReference>
<feature type="repeat" description="RCC1" evidence="11">
    <location>
        <begin position="3941"/>
        <end position="3992"/>
    </location>
</feature>
<gene>
    <name evidence="16" type="ORF">WN51_08061</name>
</gene>
<evidence type="ECO:0000256" key="9">
    <source>
        <dbReference type="ARBA" id="ARBA00022786"/>
    </source>
</evidence>
<reference evidence="16 17" key="1">
    <citation type="submission" date="2015-07" db="EMBL/GenBank/DDBJ databases">
        <title>The genome of Melipona quadrifasciata.</title>
        <authorList>
            <person name="Pan H."/>
            <person name="Kapheim K."/>
        </authorList>
    </citation>
    <scope>NUCLEOTIDE SEQUENCE [LARGE SCALE GENOMIC DNA]</scope>
    <source>
        <strain evidence="16">0111107301</strain>
        <tissue evidence="16">Whole body</tissue>
    </source>
</reference>
<feature type="region of interest" description="Disordered" evidence="12">
    <location>
        <begin position="1523"/>
        <end position="1557"/>
    </location>
</feature>
<dbReference type="SUPFAM" id="SSF56204">
    <property type="entry name" value="Hect, E3 ligase catalytic domain"/>
    <property type="match status" value="1"/>
</dbReference>
<dbReference type="SMART" id="SM00706">
    <property type="entry name" value="TECPR"/>
    <property type="match status" value="4"/>
</dbReference>
<feature type="repeat" description="RCC1" evidence="11">
    <location>
        <begin position="2777"/>
        <end position="2830"/>
    </location>
</feature>
<dbReference type="GO" id="GO:0046872">
    <property type="term" value="F:metal ion binding"/>
    <property type="evidence" value="ECO:0007669"/>
    <property type="project" value="InterPro"/>
</dbReference>
<feature type="region of interest" description="Disordered" evidence="12">
    <location>
        <begin position="3108"/>
        <end position="3138"/>
    </location>
</feature>
<evidence type="ECO:0000256" key="3">
    <source>
        <dbReference type="ARBA" id="ARBA00004906"/>
    </source>
</evidence>
<feature type="region of interest" description="Disordered" evidence="12">
    <location>
        <begin position="1326"/>
        <end position="1371"/>
    </location>
</feature>
<dbReference type="OrthoDB" id="239701at2759"/>
<feature type="repeat" description="RCC1" evidence="11">
    <location>
        <begin position="491"/>
        <end position="542"/>
    </location>
</feature>
<dbReference type="Pfam" id="PF03256">
    <property type="entry name" value="ANAPC10"/>
    <property type="match status" value="1"/>
</dbReference>
<sequence length="4522" mass="494508">ELWNEMVRDGEIVGFFSDGLVNAAGVIARKGESGHYYCNMGVLACPCCNGICGPQNGCNCGPCQKLDEEETARTNVFVEKSKSAEQIMDSWLWGSQPSICDLTTCINLLIKEQRKLCYEVANSTLSATRLRQRLVVARRYFTALSRHKPQETKDISTTSKPLTAKLQKIVRPNEKPTLGLARVGSRAALNFSFAYLRRAWRSGEDVEFCSELLSESLEALQSLPEATLFDETNVSQVWLEVVERSAKFLRQVVTGDIVSGRSWCPIPISDQHTALCLLLELVTQRATLSSLLDSVCLLLHLSGKHKHQDNRVMPPGSTAPLIPLLRRLNMIPASKSRRTDVNIVPGPCEVLLKYLRLPEDDSTSVDLRKAAVIVMCNLSRLAAPLLPPIVTDRFQKNQSQTFQEVLAWGSVKFGNGSSPFYCDAIAELGIKQLCCTERALMILSISGNVYMMYYGSETQYPQRVYGFSEKPVTMIASHSDGTHYLALTQDSSVYSWGNGDGGRLGHGDRAWYDEPKLIETLVDKNITFVACGSTYSAALSSNGELYTWGRGNYGRLGHGSSDNVSIPTLVTALNGHMVAYVACGSGDSQTLCVTASGIVFSWGDGNYGKLGRGGCDGSKTPKIVDKLLDINVAKVYCGGQFSAALTAYGEVYTWGKGEAYRLGHGNEEHIRYPQVIDALKTKKVKELCVGNLHVLALTEDQLVYGWGRNDYGQIDPALGTVVPEPTVCPTLSGKNVIGLACGPTQSFAWCTSAWSVANRVAFVVDICEETFRLLDTLLSKACEGLPGTRPPTQDRECLAVATLNLIRLQLHTMITHNMDGKLIGLSNTPLLNSLKQRCVTLASSAGILATIQEAAQAVLQTGWSILLPTANERARTLSNFLSKANCSSFEQINASNGQQFMADLLVSSLMADGGLELALKTAVKTETSELAEDEKDFLASNVSNVSNAGIKSTDTKQAKELNSEKNNTSISLLQLVKQLIKNGSCITQSRLLVGQQQLLRNNLQEELQRNDNSPSLNLLLKFQRLLIAQVYECVDDCVGTKKTRDQEMLGAESLLKKYLSQICIHVIDIMSSAVDLANAGIKQFVFVATVLRGDIVNVLLPELVTCLILLQLDYPLLLLNTNWMEAMTPMLDALDRFNKLVPTIEKSETDDLSWPGIIAPQHGNKISVSDDQPSTIRWADLENHNRDGGLWVVVNNKVYDVQDVRFDDRRSNSSLEEDLQRCVSGWEARSGSAATETNVFASRGQLPRTMMDSYFVGHYCHSEPETTEITIDVTNVCSCLLDTERALGFLLGLHAHRMRQSLPLQTAEEEAGRWLNANFLRGGLQVLQPPNPYEEEKGEARSNTSTAANSPTEPPLPPHIRTKNELQKERREDDRVTAFIYTLAETHRTMDSQVHSFLTLIDKYSKANNLLAHTEFSGDHPVEEVGRLLTAVMVKHLALGYQGREREQLIRQQQNRSYKEVCAPVQEKCRFLLHEVRSATSYEIKGLQDLKLLYTVSKFRKTVRTTLTSTSISVPQILQSFPQKETGGKQSLASPRLENSSTTTGNKRSKASERARQKSLNIDSSDLMVNIINFVITEDSGDVETLRRAMYCQMQRAKLREQGILMMKQLLKKDYLITSVKYSLLNGWLGLSHENKSLAEGITHCLENIRSVTPYQKSKIILAEAEITGWAVQALRAYVVQAELPSNSARAAKMRDKSSVNQGTYTWLRKLPRARFLLTILGMLTNYQHANEIGLLVNSGCVSSVLTLLRQIGPSSSTSFAGGTEAEVDADGSAKPKDASVTVIYEDSLEKNKPQSVQLTGMELAALMKIGTRVVRGVDWKWGDQDGPPPGEGRVIGELGEDGWIRVQWDNGATNSYRMGKEGKYDLKLAEPPTPPETDSEIDSPAVELAKANVPGDKRNGDSGTAEVVEVHPTTCLKSASVTVLRVLLFCCGIEADRVTPSAIKILASVLRGILSAAYGHRQLNAHSQLAREHHETWATLGSLRAIAKSTELCKSLSTKAWLNFLLNIIAEQTNPNLEKQIMAVRLLTAVLPSWNADSQPSQTPFLERIFRIMGHVALCCNLSAVGSELYSNKCRVSPNGMPVIAGSVNASILRSQQQQLAALNAGKILLDHQTKLRKILRFAIDSNSSSNSSSSSSSTFAENVGSEMVRNYQNVASDGQSHEVNLVVNGETNAEDTVDGSAQSNANGGRGDGCRSRRTILFQEMLIRATRPQPLKPIFKRKELEEAALAVSQYLASELRHSPIQGTATTALATMTTTVTTTAATTTTTMGMGMGMASSGRKSPPPMSPLVAQLTEMGFPKRSVEFAIKSLSTAVGYMTAETVVAWLLENPDAALSDSETLSSPVYGLSDPEDSSSENMDESPSSHDAAISSSMIPPNYMKRSDFLSVDEYAIYVRDNLTAGMLVRCCKSYEEVEYGDVGQVIKIDPEGLHDLNVAWQRKGGTYWVRFIHIELLGHPPTIPGPATLKIGDKVRVKASVTVPKYKWGSVNHQSVGVVTGIINNGKDVSVDFPQQSGWTGCAIEMERVPSCHHSVSCNSQDYATESSLIDDWSKCIRTLSVSSRESWATRLVDGSGLYWQSCGSQGKHWIRMEMLPGVLVHTMKITVNPQDSSYMPSLVAVNVGESFNSLVELATISVRHTDTSVLLLQDSKEYYPCIEIAIKQCRNGGIDCKIRGLQIIGKRKTFESQLTTSVSFLASDWEIVQEQINTPQRGTTAAGEPPPQHSAVYVWGLNDKDQLGGLKGSKIKLPVYSEVLSKLKPVHIAGGSKTLFVVSHEGKLYACGEGTNGRLGLGDDSNVCEPKSIPFLSQYVIKKVAVHSGGKHALALTQDGKVFSWGEGEDGKLGHGNSVSLDKPRLIECLRLKRIRDVACGSGHSAAITSSGELYTWGLGEYGRLGHGDTATQLKPKLVQSLVGQRVIQVACGSRDAQTMALTADGSVYSWGDGDFGKLGRGGSDGCYTPLLIDRLNGLSVVQIECGAQFSLALTKYGEVWTWGKGDYFRLGHGNDHHVRKPTMVEGLRGKKVIHVAVGALHCLAVTSTGQVYAWGDNDHGQQGNGSTIVNKKPSLVHELDDARVNRVSCGSSHSVAWVLTDQPATKNQEPVMFPTAKDPLGQTSLNTVGGGGSGGNQTTPSSSNRPSLSRIILSLESNVAKQQALQHVINALRIIQARIIVVTALRSHSTLKSGNNTNIGSTIGTVPSVPICGGATNVGESAQGGGEAPANAAELAHLVGGGGGGGGGGGNSPRTSPESEDYPLAAVFFPSMSSSASLSSRASKMSSSAMSVIAATLTSNAQIVGEGVAVTDPNLDDFTCTLTEEDARMLVDLLKLAVGSRVCKGARETISSVLIALAKANHSIRSMLLELCITELEDTVANSSNKSKTPQPVVQESPHPYIDGTTLTGQVMVPGAECLRLEFDRRCSTERRHDPLTIMDGSNRVLAVKSGREWSEWAAEIRIPGDELRWRFSSDGSVNGWGWRFTVYPVFFTLSPHERISDRAVLSQPAIALAESLLDNALITLDRNIATRLAATLAQCSQLSVLSAQQRMWALRKLQVVYTSGPGIRPEVALSSLLGSLPKALLRQYTYEDPLVRGGKQLMHSDFFKVLVALACDLELDGMQCCSEIHKWSWFRRYCLSARVAKSLVNRTPLPKAFCLEVTKRINEMITTDDQEGNTRDHENHELFKQEHDEQLLQWLNRRPEDWTLSWDGSGAIYGWGHNHRGQLGGLEGAKVKLPVLCESLSALRPVQLTGGEQTLFAVTADGKHVFVKKVAVNSGGKHCLALSSEGHVYSWGEGDDGKLGHGNRTSYERPKLIDQLLGTEIVDIACGGHHSAAITSAGWLYTWGKGRYGRLGHGESEDQLSPKLVEALQDYKVIDVACGSGDAQTLCVTDDDNVWSWGDGDYGKLGRGGSDGCKIPMKIESLAGLGVIKVECGSQFSVALTRSGAIYTWGKGDYHRLGHGTDDHVRRPRKVAALQGKKIISIATGSLHCVACTDKGEVFTWGDNDEGQLGDGTTSALQRPRLVHALQGKKITRVACGSAHTLAWSTVKATQSRMPATTPMEYDLVKDLPFPVLHNRLVLLHHFAELLCPCLPMFPMTGPVSLSKLAPMLATMVRDRQHGPVIELNRIQVKRARSKGGLAGQDGIKSVFGQMVSKMSLLTQDVLFFPHRVWKVKFIGESVDDCGGGYSESIAEMCDELQNGSLPLLIPTPNGRDDSGTNRDCFLLNPMADSPLHMNMFRFLGILMGIAIRTGSPLSLNLAEPVWKQLAGISLTPADLTEVDRDYVPGLLCIRDMDPDEKVFQTLEMPFSTPSAVGHDVPLSSRYRKITPQNKHEYVQLALNYRLHEFDTQVAAVREGMSKVIPVPFLALFSGPELETMVCGSPDIPLTLLKSVATYKGIEATASLIQWFWEVMEEFSNQERSLFLRFVWGRTRLPRTIADFRGRDFVLQVMDKYNPPDHFLPESYTCFFLLKMPRYSCKPVLRQKLKYAIHFCKSIDTDEYARVQAATNSDTEETDSLASEEYISL</sequence>
<dbReference type="PROSITE" id="PS50237">
    <property type="entry name" value="HECT"/>
    <property type="match status" value="1"/>
</dbReference>
<evidence type="ECO:0000256" key="2">
    <source>
        <dbReference type="ARBA" id="ARBA00004496"/>
    </source>
</evidence>